<keyword evidence="5" id="KW-0408">Iron</keyword>
<evidence type="ECO:0000313" key="9">
    <source>
        <dbReference type="EMBL" id="NKY57706.1"/>
    </source>
</evidence>
<protein>
    <submittedName>
        <fullName evidence="9">Ferredoxin</fullName>
    </submittedName>
</protein>
<dbReference type="PANTHER" id="PTHR36923:SF3">
    <property type="entry name" value="FERREDOXIN"/>
    <property type="match status" value="1"/>
</dbReference>
<dbReference type="InterPro" id="IPR051269">
    <property type="entry name" value="Fe-S_cluster_ET"/>
</dbReference>
<evidence type="ECO:0000313" key="10">
    <source>
        <dbReference type="Proteomes" id="UP000570678"/>
    </source>
</evidence>
<comment type="cofactor">
    <cofactor evidence="1">
        <name>[3Fe-4S] cluster</name>
        <dbReference type="ChEBI" id="CHEBI:21137"/>
    </cofactor>
</comment>
<comment type="caution">
    <text evidence="9">The sequence shown here is derived from an EMBL/GenBank/DDBJ whole genome shotgun (WGS) entry which is preliminary data.</text>
</comment>
<dbReference type="Pfam" id="PF13459">
    <property type="entry name" value="Fer4_15"/>
    <property type="match status" value="1"/>
</dbReference>
<keyword evidence="2" id="KW-0813">Transport</keyword>
<evidence type="ECO:0000256" key="5">
    <source>
        <dbReference type="ARBA" id="ARBA00023004"/>
    </source>
</evidence>
<proteinExistence type="predicted"/>
<reference evidence="9 10" key="1">
    <citation type="submission" date="2020-04" db="EMBL/GenBank/DDBJ databases">
        <title>MicrobeNet Type strains.</title>
        <authorList>
            <person name="Nicholson A.C."/>
        </authorList>
    </citation>
    <scope>NUCLEOTIDE SEQUENCE [LARGE SCALE GENOMIC DNA]</scope>
    <source>
        <strain evidence="9 10">JCM 3332</strain>
    </source>
</reference>
<gene>
    <name evidence="9" type="ORF">HGA15_16425</name>
</gene>
<organism evidence="9 10">
    <name type="scientific">Nocardia flavorosea</name>
    <dbReference type="NCBI Taxonomy" id="53429"/>
    <lineage>
        <taxon>Bacteria</taxon>
        <taxon>Bacillati</taxon>
        <taxon>Actinomycetota</taxon>
        <taxon>Actinomycetes</taxon>
        <taxon>Mycobacteriales</taxon>
        <taxon>Nocardiaceae</taxon>
        <taxon>Nocardia</taxon>
    </lineage>
</organism>
<dbReference type="SUPFAM" id="SSF54862">
    <property type="entry name" value="4Fe-4S ferredoxins"/>
    <property type="match status" value="1"/>
</dbReference>
<accession>A0A846YDK3</accession>
<name>A0A846YDK3_9NOCA</name>
<evidence type="ECO:0000256" key="1">
    <source>
        <dbReference type="ARBA" id="ARBA00001927"/>
    </source>
</evidence>
<keyword evidence="6" id="KW-0411">Iron-sulfur</keyword>
<dbReference type="EMBL" id="JAAXOT010000007">
    <property type="protein sequence ID" value="NKY57706.1"/>
    <property type="molecule type" value="Genomic_DNA"/>
</dbReference>
<sequence>MKIKLDRTLCDGFGICAKHAPEHFPLDDWGYASLAGNPVIAPTDEPAVTRALLDCPVHAITTLPEPGRPDTGSAATAPGSAQK</sequence>
<feature type="region of interest" description="Disordered" evidence="8">
    <location>
        <begin position="61"/>
        <end position="83"/>
    </location>
</feature>
<evidence type="ECO:0000256" key="8">
    <source>
        <dbReference type="SAM" id="MobiDB-lite"/>
    </source>
</evidence>
<dbReference type="AlphaFoldDB" id="A0A846YDK3"/>
<evidence type="ECO:0000256" key="3">
    <source>
        <dbReference type="ARBA" id="ARBA00022723"/>
    </source>
</evidence>
<evidence type="ECO:0000256" key="6">
    <source>
        <dbReference type="ARBA" id="ARBA00023014"/>
    </source>
</evidence>
<evidence type="ECO:0000256" key="2">
    <source>
        <dbReference type="ARBA" id="ARBA00022448"/>
    </source>
</evidence>
<dbReference type="RefSeq" id="WP_062975695.1">
    <property type="nucleotide sequence ID" value="NZ_JAAXOT010000007.1"/>
</dbReference>
<dbReference type="Gene3D" id="3.30.70.20">
    <property type="match status" value="1"/>
</dbReference>
<dbReference type="GO" id="GO:0051538">
    <property type="term" value="F:3 iron, 4 sulfur cluster binding"/>
    <property type="evidence" value="ECO:0007669"/>
    <property type="project" value="UniProtKB-KW"/>
</dbReference>
<dbReference type="GO" id="GO:0046872">
    <property type="term" value="F:metal ion binding"/>
    <property type="evidence" value="ECO:0007669"/>
    <property type="project" value="UniProtKB-KW"/>
</dbReference>
<keyword evidence="4" id="KW-0249">Electron transport</keyword>
<keyword evidence="7" id="KW-0003">3Fe-4S</keyword>
<keyword evidence="10" id="KW-1185">Reference proteome</keyword>
<dbReference type="PANTHER" id="PTHR36923">
    <property type="entry name" value="FERREDOXIN"/>
    <property type="match status" value="1"/>
</dbReference>
<dbReference type="Proteomes" id="UP000570678">
    <property type="component" value="Unassembled WGS sequence"/>
</dbReference>
<evidence type="ECO:0000256" key="4">
    <source>
        <dbReference type="ARBA" id="ARBA00022982"/>
    </source>
</evidence>
<evidence type="ECO:0000256" key="7">
    <source>
        <dbReference type="ARBA" id="ARBA00023291"/>
    </source>
</evidence>
<keyword evidence="3" id="KW-0479">Metal-binding</keyword>